<evidence type="ECO:0000313" key="7">
    <source>
        <dbReference type="Proteomes" id="UP000594967"/>
    </source>
</evidence>
<dbReference type="Pfam" id="PF02321">
    <property type="entry name" value="OEP"/>
    <property type="match status" value="2"/>
</dbReference>
<dbReference type="NCBIfam" id="TIGR01845">
    <property type="entry name" value="outer_NodT"/>
    <property type="match status" value="1"/>
</dbReference>
<dbReference type="Proteomes" id="UP000248897">
    <property type="component" value="Chromosome 1"/>
</dbReference>
<dbReference type="InterPro" id="IPR010131">
    <property type="entry name" value="MdtP/NodT-like"/>
</dbReference>
<dbReference type="SUPFAM" id="SSF56954">
    <property type="entry name" value="Outer membrane efflux proteins (OEP)"/>
    <property type="match status" value="1"/>
</dbReference>
<dbReference type="PANTHER" id="PTHR30203">
    <property type="entry name" value="OUTER MEMBRANE CATION EFFLUX PROTEIN"/>
    <property type="match status" value="1"/>
</dbReference>
<evidence type="ECO:0000313" key="5">
    <source>
        <dbReference type="EMBL" id="SQI36910.1"/>
    </source>
</evidence>
<dbReference type="EMBL" id="LS483469">
    <property type="protein sequence ID" value="SQI36910.1"/>
    <property type="molecule type" value="Genomic_DNA"/>
</dbReference>
<comment type="subcellular location">
    <subcellularLocation>
        <location evidence="1 3">Cell outer membrane</location>
        <topology evidence="1 3">Lipid-anchor</topology>
    </subcellularLocation>
</comment>
<dbReference type="EMBL" id="CP065673">
    <property type="protein sequence ID" value="QPS21413.1"/>
    <property type="molecule type" value="Genomic_DNA"/>
</dbReference>
<evidence type="ECO:0000256" key="2">
    <source>
        <dbReference type="ARBA" id="ARBA00007613"/>
    </source>
</evidence>
<dbReference type="RefSeq" id="WP_063199240.1">
    <property type="nucleotide sequence ID" value="NZ_CAMITG010000003.1"/>
</dbReference>
<protein>
    <submittedName>
        <fullName evidence="4">Efflux transporter outer membrane subunit</fullName>
    </submittedName>
    <submittedName>
        <fullName evidence="5">Probable efflux pump outer membrane protein ttgC</fullName>
    </submittedName>
</protein>
<keyword evidence="3" id="KW-0732">Signal</keyword>
<dbReference type="Proteomes" id="UP000594967">
    <property type="component" value="Chromosome"/>
</dbReference>
<proteinExistence type="inferred from homology"/>
<keyword evidence="3" id="KW-0472">Membrane</keyword>
<dbReference type="GO" id="GO:0015562">
    <property type="term" value="F:efflux transmembrane transporter activity"/>
    <property type="evidence" value="ECO:0007669"/>
    <property type="project" value="InterPro"/>
</dbReference>
<dbReference type="PANTHER" id="PTHR30203:SF32">
    <property type="entry name" value="CATION EFFLUX SYSTEM PROTEIN CUSC"/>
    <property type="match status" value="1"/>
</dbReference>
<sequence>MKILTPIALCLAALLSTGCGNALKSDYQTPQVNYPAHWQESADAAGPVPFDWRDFHDPQLDRWLQQVMAGNNDLAAAALRVYRAQLEAQRVGISTAPGVTAALNSGANTALSDSSPWNKSSSANLGVSYEVDLWGKLARQRDAAEWSRQATQQDLQSARLALLASASKNYWRVGFINQRIEVNQQSIAYARETLRLVNARYRAGSVSSLDVVDAEQNLINQENTQLAQRRERQLALNEQTLLLGAPPGNAVIAPARLPMGRLPQINAGIPVNVLRHRPDIHAKELRLREALANVDVKRTQYYPAFSLTGSLGASSTALLEFLRNPMASVGAGLSLPFLEWRQMSVDIKIARSDYELRVLEFKQALYKAMADVDNALSLRTQLMAQEQHLQTALALARKSERLNEIRYRQGAVSITFWLDAQNRRRLAELALDENRFDQYQNLAQIYLEFGGSPQ</sequence>
<dbReference type="Gene3D" id="1.20.1600.10">
    <property type="entry name" value="Outer membrane efflux proteins (OEP)"/>
    <property type="match status" value="1"/>
</dbReference>
<dbReference type="AlphaFoldDB" id="A0A2X4UV54"/>
<accession>A0A2X4UV54</accession>
<keyword evidence="3" id="KW-0812">Transmembrane</keyword>
<dbReference type="PROSITE" id="PS51257">
    <property type="entry name" value="PROKAR_LIPOPROTEIN"/>
    <property type="match status" value="1"/>
</dbReference>
<feature type="signal peptide" evidence="3">
    <location>
        <begin position="1"/>
        <end position="24"/>
    </location>
</feature>
<organism evidence="5 6">
    <name type="scientific">Serratia plymuthica</name>
    <dbReference type="NCBI Taxonomy" id="82996"/>
    <lineage>
        <taxon>Bacteria</taxon>
        <taxon>Pseudomonadati</taxon>
        <taxon>Pseudomonadota</taxon>
        <taxon>Gammaproteobacteria</taxon>
        <taxon>Enterobacterales</taxon>
        <taxon>Yersiniaceae</taxon>
        <taxon>Serratia</taxon>
    </lineage>
</organism>
<dbReference type="Gene3D" id="2.20.200.10">
    <property type="entry name" value="Outer membrane efflux proteins (OEP)"/>
    <property type="match status" value="1"/>
</dbReference>
<dbReference type="STRING" id="82996.ADP72_01460"/>
<dbReference type="InterPro" id="IPR003423">
    <property type="entry name" value="OMP_efflux"/>
</dbReference>
<evidence type="ECO:0000256" key="1">
    <source>
        <dbReference type="ARBA" id="ARBA00004459"/>
    </source>
</evidence>
<gene>
    <name evidence="5" type="primary">ttgC</name>
    <name evidence="4" type="ORF">I6G64_03015</name>
    <name evidence="5" type="ORF">NCTC12961_02279</name>
</gene>
<reference evidence="5 6" key="1">
    <citation type="submission" date="2018-06" db="EMBL/GenBank/DDBJ databases">
        <authorList>
            <consortium name="Pathogen Informatics"/>
            <person name="Doyle S."/>
        </authorList>
    </citation>
    <scope>NUCLEOTIDE SEQUENCE [LARGE SCALE GENOMIC DNA]</scope>
    <source>
        <strain evidence="5 6">NCTC12961</strain>
    </source>
</reference>
<evidence type="ECO:0000256" key="3">
    <source>
        <dbReference type="RuleBase" id="RU362097"/>
    </source>
</evidence>
<keyword evidence="7" id="KW-1185">Reference proteome</keyword>
<evidence type="ECO:0000313" key="6">
    <source>
        <dbReference type="Proteomes" id="UP000248897"/>
    </source>
</evidence>
<dbReference type="GO" id="GO:0009279">
    <property type="term" value="C:cell outer membrane"/>
    <property type="evidence" value="ECO:0007669"/>
    <property type="project" value="UniProtKB-SubCell"/>
</dbReference>
<keyword evidence="3" id="KW-0564">Palmitate</keyword>
<reference evidence="4 7" key="2">
    <citation type="submission" date="2020-12" db="EMBL/GenBank/DDBJ databases">
        <title>FDA dAtabase for Regulatory Grade micrObial Sequences (FDA-ARGOS): Supporting development and validation of Infectious Disease Dx tests.</title>
        <authorList>
            <person name="Sproer C."/>
            <person name="Gronow S."/>
            <person name="Severitt S."/>
            <person name="Schroder I."/>
            <person name="Tallon L."/>
            <person name="Sadzewicz L."/>
            <person name="Zhao X."/>
            <person name="Boylan J."/>
            <person name="Ott S."/>
            <person name="Bowen H."/>
            <person name="Vavikolanu K."/>
            <person name="Mehta A."/>
            <person name="Aluvathingal J."/>
            <person name="Nadendla S."/>
            <person name="Lowell S."/>
            <person name="Myers T."/>
            <person name="Yan Y."/>
            <person name="Sichtig H."/>
        </authorList>
    </citation>
    <scope>NUCLEOTIDE SEQUENCE [LARGE SCALE GENOMIC DNA]</scope>
    <source>
        <strain evidence="4 7">FDAARGOS_907</strain>
    </source>
</reference>
<feature type="chain" id="PRO_5015800377" evidence="3">
    <location>
        <begin position="25"/>
        <end position="454"/>
    </location>
</feature>
<name>A0A2X4UV54_SERPL</name>
<evidence type="ECO:0000313" key="4">
    <source>
        <dbReference type="EMBL" id="QPS21413.1"/>
    </source>
</evidence>
<keyword evidence="3" id="KW-0449">Lipoprotein</keyword>
<keyword evidence="3" id="KW-1134">Transmembrane beta strand</keyword>
<comment type="similarity">
    <text evidence="2 3">Belongs to the outer membrane factor (OMF) (TC 1.B.17) family.</text>
</comment>